<evidence type="ECO:0000256" key="1">
    <source>
        <dbReference type="SAM" id="MobiDB-lite"/>
    </source>
</evidence>
<feature type="region of interest" description="Disordered" evidence="1">
    <location>
        <begin position="1"/>
        <end position="21"/>
    </location>
</feature>
<reference evidence="3" key="1">
    <citation type="submission" date="2016-10" db="EMBL/GenBank/DDBJ databases">
        <authorList>
            <person name="Varghese N."/>
            <person name="Submissions S."/>
        </authorList>
    </citation>
    <scope>NUCLEOTIDE SEQUENCE [LARGE SCALE GENOMIC DNA]</scope>
    <source>
        <strain evidence="3">DC30,IBRC 10041,KCTC 4046</strain>
    </source>
</reference>
<dbReference type="Pfam" id="PF23421">
    <property type="entry name" value="DUF7109"/>
    <property type="match status" value="1"/>
</dbReference>
<protein>
    <submittedName>
        <fullName evidence="2">Uncharacterized protein</fullName>
    </submittedName>
</protein>
<proteinExistence type="predicted"/>
<keyword evidence="3" id="KW-1185">Reference proteome</keyword>
<gene>
    <name evidence="2" type="ORF">SAMN05216564_104138</name>
</gene>
<sequence length="186" mass="19871">MTDDHETNGFEADASEADDAGVAARDDLAGIVDLFGAMTRSELRQGLSELAFKRGVDVDDGTLRATIDAAVRGYYLVPVEGTDVGLDPTDGRVLVAGPAAFPSVPPNAEDLPHILDVSDRHPERDALGRTVRERLAADVADAVASGDRSRLETLLEVTYDLEAWAPVDGTDLRDRIREALDDDAGN</sequence>
<dbReference type="Proteomes" id="UP000199079">
    <property type="component" value="Unassembled WGS sequence"/>
</dbReference>
<evidence type="ECO:0000313" key="3">
    <source>
        <dbReference type="Proteomes" id="UP000199079"/>
    </source>
</evidence>
<dbReference type="InterPro" id="IPR055533">
    <property type="entry name" value="DUF7109"/>
</dbReference>
<name>A0A1H3IJY2_9EURY</name>
<organism evidence="2 3">
    <name type="scientific">Halopenitus persicus</name>
    <dbReference type="NCBI Taxonomy" id="1048396"/>
    <lineage>
        <taxon>Archaea</taxon>
        <taxon>Methanobacteriati</taxon>
        <taxon>Methanobacteriota</taxon>
        <taxon>Stenosarchaea group</taxon>
        <taxon>Halobacteria</taxon>
        <taxon>Halobacteriales</taxon>
        <taxon>Haloferacaceae</taxon>
        <taxon>Halopenitus</taxon>
    </lineage>
</organism>
<dbReference type="AlphaFoldDB" id="A0A1H3IJY2"/>
<accession>A0A1H3IJY2</accession>
<dbReference type="EMBL" id="FNPC01000004">
    <property type="protein sequence ID" value="SDY27378.1"/>
    <property type="molecule type" value="Genomic_DNA"/>
</dbReference>
<evidence type="ECO:0000313" key="2">
    <source>
        <dbReference type="EMBL" id="SDY27378.1"/>
    </source>
</evidence>